<feature type="transmembrane region" description="Helical" evidence="2">
    <location>
        <begin position="178"/>
        <end position="197"/>
    </location>
</feature>
<keyword evidence="2" id="KW-0472">Membrane</keyword>
<feature type="non-terminal residue" evidence="3">
    <location>
        <position position="1"/>
    </location>
</feature>
<evidence type="ECO:0000256" key="1">
    <source>
        <dbReference type="SAM" id="MobiDB-lite"/>
    </source>
</evidence>
<feature type="transmembrane region" description="Helical" evidence="2">
    <location>
        <begin position="245"/>
        <end position="270"/>
    </location>
</feature>
<feature type="region of interest" description="Disordered" evidence="1">
    <location>
        <begin position="317"/>
        <end position="346"/>
    </location>
</feature>
<accession>A0A0B7JN27</accession>
<name>A0A0B7JN27_BIOOC</name>
<gene>
    <name evidence="3" type="ORF">BN869_000002409_1</name>
</gene>
<organism evidence="3">
    <name type="scientific">Bionectria ochroleuca</name>
    <name type="common">Gliocladium roseum</name>
    <dbReference type="NCBI Taxonomy" id="29856"/>
    <lineage>
        <taxon>Eukaryota</taxon>
        <taxon>Fungi</taxon>
        <taxon>Dikarya</taxon>
        <taxon>Ascomycota</taxon>
        <taxon>Pezizomycotina</taxon>
        <taxon>Sordariomycetes</taxon>
        <taxon>Hypocreomycetidae</taxon>
        <taxon>Hypocreales</taxon>
        <taxon>Bionectriaceae</taxon>
        <taxon>Clonostachys</taxon>
    </lineage>
</organism>
<evidence type="ECO:0008006" key="4">
    <source>
        <dbReference type="Google" id="ProtNLM"/>
    </source>
</evidence>
<feature type="transmembrane region" description="Helical" evidence="2">
    <location>
        <begin position="123"/>
        <end position="147"/>
    </location>
</feature>
<feature type="transmembrane region" description="Helical" evidence="2">
    <location>
        <begin position="91"/>
        <end position="111"/>
    </location>
</feature>
<protein>
    <recommendedName>
        <fullName evidence="4">Transmembrane protein</fullName>
    </recommendedName>
</protein>
<keyword evidence="2" id="KW-1133">Transmembrane helix</keyword>
<dbReference type="AlphaFoldDB" id="A0A0B7JN27"/>
<dbReference type="EMBL" id="CDPU01000004">
    <property type="protein sequence ID" value="CEO46354.1"/>
    <property type="molecule type" value="Genomic_DNA"/>
</dbReference>
<reference evidence="3" key="1">
    <citation type="submission" date="2015-01" db="EMBL/GenBank/DDBJ databases">
        <authorList>
            <person name="Durling Mikael"/>
        </authorList>
    </citation>
    <scope>NUCLEOTIDE SEQUENCE</scope>
</reference>
<proteinExistence type="predicted"/>
<keyword evidence="2" id="KW-0812">Transmembrane</keyword>
<evidence type="ECO:0000313" key="3">
    <source>
        <dbReference type="EMBL" id="CEO46354.1"/>
    </source>
</evidence>
<feature type="compositionally biased region" description="Polar residues" evidence="1">
    <location>
        <begin position="331"/>
        <end position="346"/>
    </location>
</feature>
<sequence>AQQFLTLPLQIEHRRCRSPSRTTGTAIDLLPTIIMDDDPDIYPFITLQVVDLVLLCSAVVISLAGIYFAFTDLPRHAAAAADIKVRPRATALSTSLLLVLGIIPWVLIAANEFAHQPSQRLQAIKYISAVTGVLDSIVEFLVLSFLIRLVDFVYGPTADASSSSDSPQSVSNRLIKGLGLAVALAIINAVLVIFVLPNDGPLGIRDWTAADVVVLVVSLIIHLIYLVITIVVLVRTRKRTSRGPLLAVAIVLSLRYIYAFLSPFVMFGAGRILSSRVLFKLITVWGIVGVILVQCAEAIIVLVLIKVLTYHLANSDNSEEHEDPARRPLLNSESGQPAGTFNASSE</sequence>
<feature type="transmembrane region" description="Helical" evidence="2">
    <location>
        <begin position="209"/>
        <end position="233"/>
    </location>
</feature>
<feature type="transmembrane region" description="Helical" evidence="2">
    <location>
        <begin position="282"/>
        <end position="305"/>
    </location>
</feature>
<feature type="transmembrane region" description="Helical" evidence="2">
    <location>
        <begin position="45"/>
        <end position="70"/>
    </location>
</feature>
<evidence type="ECO:0000256" key="2">
    <source>
        <dbReference type="SAM" id="Phobius"/>
    </source>
</evidence>